<name>A0A1M7YUQ7_9VIBR</name>
<accession>A0A1M7YUQ7</accession>
<proteinExistence type="predicted"/>
<reference evidence="3" key="1">
    <citation type="submission" date="2016-12" db="EMBL/GenBank/DDBJ databases">
        <authorList>
            <person name="Rodrigo-Torres L."/>
            <person name="Arahal R.D."/>
            <person name="Lucena T."/>
        </authorList>
    </citation>
    <scope>NUCLEOTIDE SEQUENCE [LARGE SCALE GENOMIC DNA]</scope>
</reference>
<evidence type="ECO:0000256" key="1">
    <source>
        <dbReference type="SAM" id="MobiDB-lite"/>
    </source>
</evidence>
<dbReference type="InterPro" id="IPR011990">
    <property type="entry name" value="TPR-like_helical_dom_sf"/>
</dbReference>
<sequence length="456" mass="53164">MCESVPLSFLSDVQVLIRIACLLEQGEIVQAIQLLEDAHNAKPRSENLLNILSNLYQRFNEYDRTREYTETASCELTLSNNEADFNLPNEDDFAFLAEQSNELEEEEYRFEKPNVEEESLRRKTLSLKSKKQSIAAEDKGKVQIFYKDVHRCPPTHFSPQDDEIKTDFTDTISSLDKLDKGENTYICEPEQSSNPSEQQEEYQNEVSTSSLMEQDGKVFNEWKSEELDLFENCTDAAGLEDTVFEGMAYRSTGDVTDTSEETIPFEDNEMEFYALWDDVSDNEEEESIDDGVLDNRLTLERRARLVAVDAVIELEWHSSKLPFLVEVFTGAGWNNSYKALKREVQAGATYEELELALEVKKFWQDSPRYWITFAKVWAQGESTTATYKHCSWKQSLRLIRLFNGVPTFEEVYDLLETEFEYWYNNRVLRLCFPAFSKYFFHYCLHSRNLNINDGRF</sequence>
<keyword evidence="3" id="KW-1185">Reference proteome</keyword>
<dbReference type="EMBL" id="FRFG01000024">
    <property type="protein sequence ID" value="SHO56325.1"/>
    <property type="molecule type" value="Genomic_DNA"/>
</dbReference>
<dbReference type="OrthoDB" id="5893641at2"/>
<dbReference type="Proteomes" id="UP000184600">
    <property type="component" value="Unassembled WGS sequence"/>
</dbReference>
<gene>
    <name evidence="2" type="ORF">VQ7734_02094</name>
</gene>
<evidence type="ECO:0000313" key="3">
    <source>
        <dbReference type="Proteomes" id="UP000184600"/>
    </source>
</evidence>
<dbReference type="RefSeq" id="WP_143169294.1">
    <property type="nucleotide sequence ID" value="NZ_AP024898.1"/>
</dbReference>
<dbReference type="SUPFAM" id="SSF48452">
    <property type="entry name" value="TPR-like"/>
    <property type="match status" value="1"/>
</dbReference>
<feature type="compositionally biased region" description="Low complexity" evidence="1">
    <location>
        <begin position="188"/>
        <end position="197"/>
    </location>
</feature>
<feature type="region of interest" description="Disordered" evidence="1">
    <location>
        <begin position="188"/>
        <end position="210"/>
    </location>
</feature>
<evidence type="ECO:0000313" key="2">
    <source>
        <dbReference type="EMBL" id="SHO56325.1"/>
    </source>
</evidence>
<organism evidence="2 3">
    <name type="scientific">Vibrio quintilis</name>
    <dbReference type="NCBI Taxonomy" id="1117707"/>
    <lineage>
        <taxon>Bacteria</taxon>
        <taxon>Pseudomonadati</taxon>
        <taxon>Pseudomonadota</taxon>
        <taxon>Gammaproteobacteria</taxon>
        <taxon>Vibrionales</taxon>
        <taxon>Vibrionaceae</taxon>
        <taxon>Vibrio</taxon>
    </lineage>
</organism>
<protein>
    <submittedName>
        <fullName evidence="2">Uncharacterized protein</fullName>
    </submittedName>
</protein>
<dbReference type="AlphaFoldDB" id="A0A1M7YUQ7"/>